<sequence length="34" mass="3766">MDPVNQLASSGTFRVLKEPLAFLRALEWVASGDF</sequence>
<keyword evidence="2" id="KW-1185">Reference proteome</keyword>
<accession>A0A4X2KEN4</accession>
<dbReference type="GeneTree" id="ENSGT01030000234637"/>
<dbReference type="AlphaFoldDB" id="A0A4X2KEN4"/>
<dbReference type="Ensembl" id="ENSVURT00010008700.1">
    <property type="protein sequence ID" value="ENSVURP00010007685.1"/>
    <property type="gene ID" value="ENSVURG00010005907.1"/>
</dbReference>
<evidence type="ECO:0000313" key="2">
    <source>
        <dbReference type="Proteomes" id="UP000314987"/>
    </source>
</evidence>
<evidence type="ECO:0000313" key="1">
    <source>
        <dbReference type="Ensembl" id="ENSVURP00010007685.1"/>
    </source>
</evidence>
<gene>
    <name evidence="1" type="primary">SYNPR</name>
</gene>
<name>A0A4X2KEN4_VOMUR</name>
<reference evidence="1" key="2">
    <citation type="submission" date="2025-08" db="UniProtKB">
        <authorList>
            <consortium name="Ensembl"/>
        </authorList>
    </citation>
    <scope>IDENTIFICATION</scope>
</reference>
<dbReference type="Proteomes" id="UP000314987">
    <property type="component" value="Unassembled WGS sequence"/>
</dbReference>
<protein>
    <submittedName>
        <fullName evidence="1">Synaptoporin</fullName>
    </submittedName>
</protein>
<reference evidence="1" key="3">
    <citation type="submission" date="2025-09" db="UniProtKB">
        <authorList>
            <consortium name="Ensembl"/>
        </authorList>
    </citation>
    <scope>IDENTIFICATION</scope>
</reference>
<proteinExistence type="predicted"/>
<organism evidence="1 2">
    <name type="scientific">Vombatus ursinus</name>
    <name type="common">Common wombat</name>
    <dbReference type="NCBI Taxonomy" id="29139"/>
    <lineage>
        <taxon>Eukaryota</taxon>
        <taxon>Metazoa</taxon>
        <taxon>Chordata</taxon>
        <taxon>Craniata</taxon>
        <taxon>Vertebrata</taxon>
        <taxon>Euteleostomi</taxon>
        <taxon>Mammalia</taxon>
        <taxon>Metatheria</taxon>
        <taxon>Diprotodontia</taxon>
        <taxon>Vombatidae</taxon>
        <taxon>Vombatus</taxon>
    </lineage>
</organism>
<reference evidence="2" key="1">
    <citation type="submission" date="2018-12" db="EMBL/GenBank/DDBJ databases">
        <authorList>
            <person name="Yazar S."/>
        </authorList>
    </citation>
    <scope>NUCLEOTIDE SEQUENCE [LARGE SCALE GENOMIC DNA]</scope>
</reference>